<proteinExistence type="predicted"/>
<accession>A0A7W7MJL2</accession>
<keyword evidence="4" id="KW-1185">Reference proteome</keyword>
<dbReference type="Proteomes" id="UP000590511">
    <property type="component" value="Unassembled WGS sequence"/>
</dbReference>
<name>A0A7W7MJL2_9ACTN</name>
<dbReference type="AlphaFoldDB" id="A0A7W7MJL2"/>
<comment type="caution">
    <text evidence="2">The sequence shown here is derived from an EMBL/GenBank/DDBJ whole genome shotgun (WGS) entry which is preliminary data.</text>
</comment>
<reference evidence="2 3" key="1">
    <citation type="submission" date="2020-08" db="EMBL/GenBank/DDBJ databases">
        <title>Sequencing the genomes of 1000 actinobacteria strains.</title>
        <authorList>
            <person name="Klenk H.-P."/>
        </authorList>
    </citation>
    <scope>NUCLEOTIDE SEQUENCE [LARGE SCALE GENOMIC DNA]</scope>
    <source>
        <strain evidence="2 3">DSM 43150</strain>
    </source>
</reference>
<evidence type="ECO:0000313" key="3">
    <source>
        <dbReference type="Proteomes" id="UP000590511"/>
    </source>
</evidence>
<sequence>MAGIHIADDPNISARLRRFLRARSRRGPRTTASAIRSALPAGDLADAMVRFEERYGGLTYPVLGGNNMEYGLDGPPSVHATPLGPAFHGILDGDWTWGLSVLADGRTAMGAGRWPFRVIDRSVDQRLERHALMVEVRGWCHRTFECRTPAHVPPVIDESVLPPPVPEASGPAEWWWCSGDVAVQATLRGWPPGRDRWTIRYFARTPLQAAEANPTIYAATVHETVPEVLCTLCHRPIEPGRTCTR</sequence>
<gene>
    <name evidence="1" type="ORF">Alo02nite_67830</name>
    <name evidence="2" type="ORF">BJ964_006938</name>
</gene>
<reference evidence="1 4" key="2">
    <citation type="submission" date="2021-01" db="EMBL/GenBank/DDBJ databases">
        <title>Whole genome shotgun sequence of Actinoplanes lobatus NBRC 12513.</title>
        <authorList>
            <person name="Komaki H."/>
            <person name="Tamura T."/>
        </authorList>
    </citation>
    <scope>NUCLEOTIDE SEQUENCE [LARGE SCALE GENOMIC DNA]</scope>
    <source>
        <strain evidence="1 4">NBRC 12513</strain>
    </source>
</reference>
<dbReference type="RefSeq" id="WP_188124565.1">
    <property type="nucleotide sequence ID" value="NZ_BOMP01000114.1"/>
</dbReference>
<dbReference type="EMBL" id="BOMP01000114">
    <property type="protein sequence ID" value="GIE43885.1"/>
    <property type="molecule type" value="Genomic_DNA"/>
</dbReference>
<evidence type="ECO:0000313" key="2">
    <source>
        <dbReference type="EMBL" id="MBB4752777.1"/>
    </source>
</evidence>
<evidence type="ECO:0000313" key="4">
    <source>
        <dbReference type="Proteomes" id="UP000631312"/>
    </source>
</evidence>
<evidence type="ECO:0000313" key="1">
    <source>
        <dbReference type="EMBL" id="GIE43885.1"/>
    </source>
</evidence>
<dbReference type="Proteomes" id="UP000631312">
    <property type="component" value="Unassembled WGS sequence"/>
</dbReference>
<organism evidence="2 3">
    <name type="scientific">Actinoplanes lobatus</name>
    <dbReference type="NCBI Taxonomy" id="113568"/>
    <lineage>
        <taxon>Bacteria</taxon>
        <taxon>Bacillati</taxon>
        <taxon>Actinomycetota</taxon>
        <taxon>Actinomycetes</taxon>
        <taxon>Micromonosporales</taxon>
        <taxon>Micromonosporaceae</taxon>
        <taxon>Actinoplanes</taxon>
    </lineage>
</organism>
<protein>
    <submittedName>
        <fullName evidence="2">Uncharacterized protein</fullName>
    </submittedName>
</protein>
<dbReference type="EMBL" id="JACHNC010000001">
    <property type="protein sequence ID" value="MBB4752777.1"/>
    <property type="molecule type" value="Genomic_DNA"/>
</dbReference>